<evidence type="ECO:0000313" key="1">
    <source>
        <dbReference type="EMBL" id="KAI1877522.1"/>
    </source>
</evidence>
<protein>
    <submittedName>
        <fullName evidence="1">Uncharacterized protein</fullName>
    </submittedName>
</protein>
<organism evidence="1 2">
    <name type="scientific">Neoarthrinium moseri</name>
    <dbReference type="NCBI Taxonomy" id="1658444"/>
    <lineage>
        <taxon>Eukaryota</taxon>
        <taxon>Fungi</taxon>
        <taxon>Dikarya</taxon>
        <taxon>Ascomycota</taxon>
        <taxon>Pezizomycotina</taxon>
        <taxon>Sordariomycetes</taxon>
        <taxon>Xylariomycetidae</taxon>
        <taxon>Amphisphaeriales</taxon>
        <taxon>Apiosporaceae</taxon>
        <taxon>Neoarthrinium</taxon>
    </lineage>
</organism>
<dbReference type="Proteomes" id="UP000829685">
    <property type="component" value="Unassembled WGS sequence"/>
</dbReference>
<reference evidence="1" key="1">
    <citation type="submission" date="2021-03" db="EMBL/GenBank/DDBJ databases">
        <title>Revisited historic fungal species revealed as producer of novel bioactive compounds through whole genome sequencing and comparative genomics.</title>
        <authorList>
            <person name="Vignolle G.A."/>
            <person name="Hochenegger N."/>
            <person name="Mach R.L."/>
            <person name="Mach-Aigner A.R."/>
            <person name="Javad Rahimi M."/>
            <person name="Salim K.A."/>
            <person name="Chan C.M."/>
            <person name="Lim L.B.L."/>
            <person name="Cai F."/>
            <person name="Druzhinina I.S."/>
            <person name="U'Ren J.M."/>
            <person name="Derntl C."/>
        </authorList>
    </citation>
    <scope>NUCLEOTIDE SEQUENCE</scope>
    <source>
        <strain evidence="1">TUCIM 5799</strain>
    </source>
</reference>
<name>A0A9Q0ARW2_9PEZI</name>
<dbReference type="EMBL" id="JAFIMR010000006">
    <property type="protein sequence ID" value="KAI1877522.1"/>
    <property type="molecule type" value="Genomic_DNA"/>
</dbReference>
<accession>A0A9Q0ARW2</accession>
<comment type="caution">
    <text evidence="1">The sequence shown here is derived from an EMBL/GenBank/DDBJ whole genome shotgun (WGS) entry which is preliminary data.</text>
</comment>
<dbReference type="AlphaFoldDB" id="A0A9Q0ARW2"/>
<evidence type="ECO:0000313" key="2">
    <source>
        <dbReference type="Proteomes" id="UP000829685"/>
    </source>
</evidence>
<proteinExistence type="predicted"/>
<keyword evidence="2" id="KW-1185">Reference proteome</keyword>
<sequence>MATSQPGPAYEPPYPSWRERKSDGGVVIAPHARRLFWPLDGEYPAAISVMRTVHSANELKPFFQPAAEDMASGTWHEIAHLPLTEPKVSSIDASIHDFHQWEVDWVRRHSEHTGLECNPEWVTYGDLNDEDRPYANEPKEDGSWEEDSDTEFLLRCCGEDRPMRKRELKLTVTPSAGNDFVTVHDYVSVVHPWLMSLRDDIMKAKQVAQFQMYPVPAAKEWMVEQGPYHYILEKESWVQRYGGGPPRQLSASSQAFLEKIRGSRIR</sequence>
<gene>
    <name evidence="1" type="ORF">JX265_003530</name>
</gene>